<keyword evidence="2" id="KW-0732">Signal</keyword>
<evidence type="ECO:0000256" key="2">
    <source>
        <dbReference type="SAM" id="SignalP"/>
    </source>
</evidence>
<feature type="compositionally biased region" description="Basic and acidic residues" evidence="1">
    <location>
        <begin position="117"/>
        <end position="132"/>
    </location>
</feature>
<name>A0AAD9RGK0_9HYME</name>
<evidence type="ECO:0000313" key="3">
    <source>
        <dbReference type="EMBL" id="KAK2578888.1"/>
    </source>
</evidence>
<feature type="compositionally biased region" description="Basic and acidic residues" evidence="1">
    <location>
        <begin position="230"/>
        <end position="256"/>
    </location>
</feature>
<feature type="compositionally biased region" description="Basic and acidic residues" evidence="1">
    <location>
        <begin position="374"/>
        <end position="388"/>
    </location>
</feature>
<dbReference type="AlphaFoldDB" id="A0AAD9RGK0"/>
<protein>
    <submittedName>
        <fullName evidence="3">Uncharacterized protein</fullName>
    </submittedName>
</protein>
<feature type="compositionally biased region" description="Basic and acidic residues" evidence="1">
    <location>
        <begin position="346"/>
        <end position="356"/>
    </location>
</feature>
<comment type="caution">
    <text evidence="3">The sequence shown here is derived from an EMBL/GenBank/DDBJ whole genome shotgun (WGS) entry which is preliminary data.</text>
</comment>
<feature type="region of interest" description="Disordered" evidence="1">
    <location>
        <begin position="474"/>
        <end position="493"/>
    </location>
</feature>
<evidence type="ECO:0000256" key="1">
    <source>
        <dbReference type="SAM" id="MobiDB-lite"/>
    </source>
</evidence>
<keyword evidence="4" id="KW-1185">Reference proteome</keyword>
<feature type="region of interest" description="Disordered" evidence="1">
    <location>
        <begin position="414"/>
        <end position="438"/>
    </location>
</feature>
<accession>A0AAD9RGK0</accession>
<gene>
    <name evidence="3" type="ORF">KPH14_009753</name>
</gene>
<sequence length="493" mass="55389">MQTAGMLRGTRAIYFLVLLTPLVVDHAHSYPYQLLPSIPGYIPVYIRNGDQPLEEINPALAEAFHEHSSLSKSIRFDRNLGHLESTDDGRTNSVIDESKKIYYPAHAREAGNAIANNERRQEEEETHVEESPGHQVPKLVSLYELHEKLKKKTQDSDGSRTSSVLKEINPILLVENLDKEEAKPNDLYDSNPNYPELPADIGHDRDTSQDFVSVIGLEALTEQPNVRQYKDLSHLTDERNAVDDKNEEKKEEEPVKVQRPSDILSNVQKLSPIAPPKAYAIEKSEEKSEIQTESKVENVPTLQPAVLYYKELSRLSSDQKVIESSDKKEEKSEEKEENSSDVAEDTVLKETTKEEPPSNVVKLSPIQPPEAYESQEKSTKDKIEEEKQVDASLIHEPILQSAVHFYKDLSGLSDDQGDTKMSSTATKEENEAPVKVESSLQVPANVVKFSPVAPPEAYAKKDQDATPSTILMQEIVQSKEKKDLTDRNDDVST</sequence>
<feature type="region of interest" description="Disordered" evidence="1">
    <location>
        <begin position="318"/>
        <end position="388"/>
    </location>
</feature>
<feature type="region of interest" description="Disordered" evidence="1">
    <location>
        <begin position="230"/>
        <end position="298"/>
    </location>
</feature>
<organism evidence="3 4">
    <name type="scientific">Odynerus spinipes</name>
    <dbReference type="NCBI Taxonomy" id="1348599"/>
    <lineage>
        <taxon>Eukaryota</taxon>
        <taxon>Metazoa</taxon>
        <taxon>Ecdysozoa</taxon>
        <taxon>Arthropoda</taxon>
        <taxon>Hexapoda</taxon>
        <taxon>Insecta</taxon>
        <taxon>Pterygota</taxon>
        <taxon>Neoptera</taxon>
        <taxon>Endopterygota</taxon>
        <taxon>Hymenoptera</taxon>
        <taxon>Apocrita</taxon>
        <taxon>Aculeata</taxon>
        <taxon>Vespoidea</taxon>
        <taxon>Vespidae</taxon>
        <taxon>Eumeninae</taxon>
        <taxon>Odynerus</taxon>
    </lineage>
</organism>
<feature type="region of interest" description="Disordered" evidence="1">
    <location>
        <begin position="117"/>
        <end position="137"/>
    </location>
</feature>
<feature type="chain" id="PRO_5042260637" evidence="2">
    <location>
        <begin position="30"/>
        <end position="493"/>
    </location>
</feature>
<dbReference type="EMBL" id="JAIFRP010000142">
    <property type="protein sequence ID" value="KAK2578888.1"/>
    <property type="molecule type" value="Genomic_DNA"/>
</dbReference>
<feature type="compositionally biased region" description="Basic and acidic residues" evidence="1">
    <location>
        <begin position="280"/>
        <end position="296"/>
    </location>
</feature>
<reference evidence="3" key="2">
    <citation type="journal article" date="2023" name="Commun. Biol.">
        <title>Intrasexual cuticular hydrocarbon dimorphism in a wasp sheds light on hydrocarbon biosynthesis genes in Hymenoptera.</title>
        <authorList>
            <person name="Moris V.C."/>
            <person name="Podsiadlowski L."/>
            <person name="Martin S."/>
            <person name="Oeyen J.P."/>
            <person name="Donath A."/>
            <person name="Petersen M."/>
            <person name="Wilbrandt J."/>
            <person name="Misof B."/>
            <person name="Liedtke D."/>
            <person name="Thamm M."/>
            <person name="Scheiner R."/>
            <person name="Schmitt T."/>
            <person name="Niehuis O."/>
        </authorList>
    </citation>
    <scope>NUCLEOTIDE SEQUENCE</scope>
    <source>
        <strain evidence="3">GBR_01_08_01A</strain>
    </source>
</reference>
<feature type="compositionally biased region" description="Basic and acidic residues" evidence="1">
    <location>
        <begin position="320"/>
        <end position="338"/>
    </location>
</feature>
<proteinExistence type="predicted"/>
<dbReference type="Proteomes" id="UP001258017">
    <property type="component" value="Unassembled WGS sequence"/>
</dbReference>
<evidence type="ECO:0000313" key="4">
    <source>
        <dbReference type="Proteomes" id="UP001258017"/>
    </source>
</evidence>
<reference evidence="3" key="1">
    <citation type="submission" date="2021-08" db="EMBL/GenBank/DDBJ databases">
        <authorList>
            <person name="Misof B."/>
            <person name="Oliver O."/>
            <person name="Podsiadlowski L."/>
            <person name="Donath A."/>
            <person name="Peters R."/>
            <person name="Mayer C."/>
            <person name="Rust J."/>
            <person name="Gunkel S."/>
            <person name="Lesny P."/>
            <person name="Martin S."/>
            <person name="Oeyen J.P."/>
            <person name="Petersen M."/>
            <person name="Panagiotis P."/>
            <person name="Wilbrandt J."/>
            <person name="Tanja T."/>
        </authorList>
    </citation>
    <scope>NUCLEOTIDE SEQUENCE</scope>
    <source>
        <strain evidence="3">GBR_01_08_01A</strain>
        <tissue evidence="3">Thorax + abdomen</tissue>
    </source>
</reference>
<feature type="signal peptide" evidence="2">
    <location>
        <begin position="1"/>
        <end position="29"/>
    </location>
</feature>
<feature type="compositionally biased region" description="Basic and acidic residues" evidence="1">
    <location>
        <begin position="477"/>
        <end position="493"/>
    </location>
</feature>